<name>A0ABY1SBJ5_CALBS</name>
<feature type="transmembrane region" description="Helical" evidence="1">
    <location>
        <begin position="90"/>
        <end position="111"/>
    </location>
</feature>
<feature type="transmembrane region" description="Helical" evidence="1">
    <location>
        <begin position="194"/>
        <end position="217"/>
    </location>
</feature>
<dbReference type="RefSeq" id="WP_015906976.1">
    <property type="nucleotide sequence ID" value="NZ_FUZJ01000001.1"/>
</dbReference>
<dbReference type="EMBL" id="FXXC01000001">
    <property type="protein sequence ID" value="SMR95647.1"/>
    <property type="molecule type" value="Genomic_DNA"/>
</dbReference>
<feature type="transmembrane region" description="Helical" evidence="1">
    <location>
        <begin position="117"/>
        <end position="141"/>
    </location>
</feature>
<accession>A0ABY1SBJ5</accession>
<organism evidence="2 3">
    <name type="scientific">Caldicellulosiruptor bescii</name>
    <name type="common">Anaerocellum thermophilum</name>
    <dbReference type="NCBI Taxonomy" id="31899"/>
    <lineage>
        <taxon>Bacteria</taxon>
        <taxon>Bacillati</taxon>
        <taxon>Bacillota</taxon>
        <taxon>Bacillota incertae sedis</taxon>
        <taxon>Caldicellulosiruptorales</taxon>
        <taxon>Caldicellulosiruptoraceae</taxon>
        <taxon>Caldicellulosiruptor</taxon>
    </lineage>
</organism>
<protein>
    <submittedName>
        <fullName evidence="2">Uncharacterized protein</fullName>
    </submittedName>
</protein>
<evidence type="ECO:0000313" key="3">
    <source>
        <dbReference type="Proteomes" id="UP000196803"/>
    </source>
</evidence>
<reference evidence="2 3" key="1">
    <citation type="submission" date="2017-05" db="EMBL/GenBank/DDBJ databases">
        <authorList>
            <person name="Varghese N."/>
            <person name="Submissions S."/>
        </authorList>
    </citation>
    <scope>NUCLEOTIDE SEQUENCE [LARGE SCALE GENOMIC DNA]</scope>
    <source>
        <strain evidence="2 3">MACB1020</strain>
    </source>
</reference>
<keyword evidence="1" id="KW-0472">Membrane</keyword>
<keyword evidence="1" id="KW-0812">Transmembrane</keyword>
<dbReference type="Proteomes" id="UP000196803">
    <property type="component" value="Unassembled WGS sequence"/>
</dbReference>
<keyword evidence="1" id="KW-1133">Transmembrane helix</keyword>
<feature type="transmembrane region" description="Helical" evidence="1">
    <location>
        <begin position="162"/>
        <end position="182"/>
    </location>
</feature>
<proteinExistence type="predicted"/>
<keyword evidence="3" id="KW-1185">Reference proteome</keyword>
<evidence type="ECO:0000256" key="1">
    <source>
        <dbReference type="SAM" id="Phobius"/>
    </source>
</evidence>
<gene>
    <name evidence="2" type="ORF">SAMN05216240_2744</name>
</gene>
<feature type="transmembrane region" description="Helical" evidence="1">
    <location>
        <begin position="33"/>
        <end position="52"/>
    </location>
</feature>
<comment type="caution">
    <text evidence="2">The sequence shown here is derived from an EMBL/GenBank/DDBJ whole genome shotgun (WGS) entry which is preliminary data.</text>
</comment>
<feature type="transmembrane region" description="Helical" evidence="1">
    <location>
        <begin position="58"/>
        <end position="78"/>
    </location>
</feature>
<evidence type="ECO:0000313" key="2">
    <source>
        <dbReference type="EMBL" id="SMR95647.1"/>
    </source>
</evidence>
<sequence length="265" mass="31047">MTNEEFYALKYIKEIVHPLEHPERFKSNMPWDFMGYAIFCILPATLAMLVDKSLVTKIIFWSCVGIFILLVLFAIYIYSNPYKRQKEIVLFIGMFYLLFSISLEAIALLYTGVLAHLYILAFLFFSIYIALLLYIFMVLIPKMLKGFRWYNSKFYKSKLGRKITGIAISVSSVAGVLGMYFGKVIGNFLSQWGVYIAISFCESILSYLCLFGIQYGYKYYLITKYPQFYFYCEPPKMKSRKTRNAKVERSKKLQYSAKELENKNK</sequence>
<dbReference type="GeneID" id="31771734"/>